<dbReference type="EMBL" id="MLCA01000010">
    <property type="protein sequence ID" value="MEE7492598.1"/>
    <property type="molecule type" value="Genomic_DNA"/>
</dbReference>
<reference evidence="1 2" key="1">
    <citation type="journal article" date="2012" name="Genet. Mol. Biol.">
        <title>Analysis of 16S rRNA and mxaF genes revealing insights into Methylobacterium niche-specific plant association.</title>
        <authorList>
            <person name="Dourado M.N."/>
            <person name="Andreote F.D."/>
            <person name="Dini-Andreote F."/>
            <person name="Conti R."/>
            <person name="Araujo J.M."/>
            <person name="Araujo W.L."/>
        </authorList>
    </citation>
    <scope>NUCLEOTIDE SEQUENCE [LARGE SCALE GENOMIC DNA]</scope>
    <source>
        <strain evidence="1 2">TC3-10</strain>
    </source>
</reference>
<accession>A0ABU7TSM9</accession>
<gene>
    <name evidence="1" type="ORF">MOTC310_19805</name>
</gene>
<name>A0ABU7TSM9_9HYPH</name>
<keyword evidence="2" id="KW-1185">Reference proteome</keyword>
<dbReference type="Proteomes" id="UP001355206">
    <property type="component" value="Unassembled WGS sequence"/>
</dbReference>
<comment type="caution">
    <text evidence="1">The sequence shown here is derived from an EMBL/GenBank/DDBJ whole genome shotgun (WGS) entry which is preliminary data.</text>
</comment>
<dbReference type="RefSeq" id="WP_331308395.1">
    <property type="nucleotide sequence ID" value="NZ_MLBR01000005.1"/>
</dbReference>
<protein>
    <recommendedName>
        <fullName evidence="3">XRE family transcriptional regulator</fullName>
    </recommendedName>
</protein>
<evidence type="ECO:0000313" key="1">
    <source>
        <dbReference type="EMBL" id="MEE7492598.1"/>
    </source>
</evidence>
<evidence type="ECO:0000313" key="2">
    <source>
        <dbReference type="Proteomes" id="UP001355206"/>
    </source>
</evidence>
<proteinExistence type="predicted"/>
<sequence length="83" mass="9027">MTDAGGFDLDGTAKSAHEREMLLRQIADALNIPVTTFRRRTGSSVARGPSAAECAALLTAFSRIDDPDLRKECLALAERYSRT</sequence>
<evidence type="ECO:0008006" key="3">
    <source>
        <dbReference type="Google" id="ProtNLM"/>
    </source>
</evidence>
<organism evidence="1 2">
    <name type="scientific">Methylobacterium oryzae</name>
    <dbReference type="NCBI Taxonomy" id="334852"/>
    <lineage>
        <taxon>Bacteria</taxon>
        <taxon>Pseudomonadati</taxon>
        <taxon>Pseudomonadota</taxon>
        <taxon>Alphaproteobacteria</taxon>
        <taxon>Hyphomicrobiales</taxon>
        <taxon>Methylobacteriaceae</taxon>
        <taxon>Methylobacterium</taxon>
    </lineage>
</organism>